<sequence>MQFYTNTQLMALVALFATMALGAALNKIVTLPFLVVGSPIDDDHIHSFAYKRRPKAKHDIRTEHVVLRHSTSKGR</sequence>
<evidence type="ECO:0000313" key="2">
    <source>
        <dbReference type="Proteomes" id="UP000215127"/>
    </source>
</evidence>
<protein>
    <submittedName>
        <fullName evidence="1">Uncharacterized protein</fullName>
    </submittedName>
</protein>
<organism evidence="1 2">
    <name type="scientific">Zymoseptoria tritici (strain ST99CH_3D7)</name>
    <dbReference type="NCBI Taxonomy" id="1276538"/>
    <lineage>
        <taxon>Eukaryota</taxon>
        <taxon>Fungi</taxon>
        <taxon>Dikarya</taxon>
        <taxon>Ascomycota</taxon>
        <taxon>Pezizomycotina</taxon>
        <taxon>Dothideomycetes</taxon>
        <taxon>Dothideomycetidae</taxon>
        <taxon>Mycosphaerellales</taxon>
        <taxon>Mycosphaerellaceae</taxon>
        <taxon>Zymoseptoria</taxon>
    </lineage>
</organism>
<dbReference type="Proteomes" id="UP000215127">
    <property type="component" value="Chromosome 4"/>
</dbReference>
<evidence type="ECO:0000313" key="1">
    <source>
        <dbReference type="EMBL" id="SMQ49512.1"/>
    </source>
</evidence>
<accession>A0A1X7RPZ4</accession>
<reference evidence="1 2" key="1">
    <citation type="submission" date="2016-06" db="EMBL/GenBank/DDBJ databases">
        <authorList>
            <person name="Kjaerup R.B."/>
            <person name="Dalgaard T.S."/>
            <person name="Juul-Madsen H.R."/>
        </authorList>
    </citation>
    <scope>NUCLEOTIDE SEQUENCE [LARGE SCALE GENOMIC DNA]</scope>
</reference>
<proteinExistence type="predicted"/>
<gene>
    <name evidence="1" type="ORF">ZT3D7_G4663</name>
</gene>
<name>A0A1X7RPZ4_ZYMT9</name>
<dbReference type="AlphaFoldDB" id="A0A1X7RPZ4"/>
<keyword evidence="2" id="KW-1185">Reference proteome</keyword>
<dbReference type="EMBL" id="LT853695">
    <property type="protein sequence ID" value="SMQ49512.1"/>
    <property type="molecule type" value="Genomic_DNA"/>
</dbReference>